<gene>
    <name evidence="1" type="ORF">EHQ18_15880</name>
</gene>
<sequence length="355" mass="42379">MIRFINYPKNFEKIISIVANKDYFINSFNTTPENIYDPGGYIVNTQENKVTYKLIIDNNILSHILSAYKNSKPNINYRNAIALISFCQFSEILIESNIAVYEKIDYDQKRIEEAIADLKLFYRIDDTPYTDSLIAYAIGEQDFIRINDKELRNDSIDHFREWFKEFTALKNWKIFYLSILKITEIEISHMKDESKFSTLLNWMYEKFIFTEIPTVFAIILFSSRRIRGMFKYKSTDNYKLKKKQITNMTWDIFMIDHYFRILNKKRTDEEIMIATEDQLVKSILKIVLEHSQTKDYNILLKYLPSSSEKMIKTYENFSKKTGHRLCNSKNFDLEKTRDEYIHELELKLGLFANVV</sequence>
<accession>A0A6N4PVL5</accession>
<dbReference type="OrthoDB" id="6402906at2"/>
<dbReference type="Proteomes" id="UP000297239">
    <property type="component" value="Unassembled WGS sequence"/>
</dbReference>
<evidence type="ECO:0000313" key="1">
    <source>
        <dbReference type="EMBL" id="TGK67392.1"/>
    </source>
</evidence>
<dbReference type="EMBL" id="RQFF01000036">
    <property type="protein sequence ID" value="TGK67392.1"/>
    <property type="molecule type" value="Genomic_DNA"/>
</dbReference>
<evidence type="ECO:0000313" key="2">
    <source>
        <dbReference type="Proteomes" id="UP000297239"/>
    </source>
</evidence>
<name>A0A6N4PVL5_9LEPT</name>
<dbReference type="RefSeq" id="WP_135681207.1">
    <property type="nucleotide sequence ID" value="NZ_RQFF01000036.1"/>
</dbReference>
<proteinExistence type="predicted"/>
<reference evidence="1" key="1">
    <citation type="journal article" date="2019" name="PLoS Negl. Trop. Dis.">
        <title>Revisiting the worldwide diversity of Leptospira species in the environment.</title>
        <authorList>
            <person name="Vincent A.T."/>
            <person name="Schiettekatte O."/>
            <person name="Bourhy P."/>
            <person name="Veyrier F.J."/>
            <person name="Picardeau M."/>
        </authorList>
    </citation>
    <scope>NUCLEOTIDE SEQUENCE [LARGE SCALE GENOMIC DNA]</scope>
    <source>
        <strain evidence="1">201800293</strain>
    </source>
</reference>
<keyword evidence="2" id="KW-1185">Reference proteome</keyword>
<protein>
    <submittedName>
        <fullName evidence="1">Uncharacterized protein</fullName>
    </submittedName>
</protein>
<organism evidence="1 2">
    <name type="scientific">Leptospira kanakyensis</name>
    <dbReference type="NCBI Taxonomy" id="2484968"/>
    <lineage>
        <taxon>Bacteria</taxon>
        <taxon>Pseudomonadati</taxon>
        <taxon>Spirochaetota</taxon>
        <taxon>Spirochaetia</taxon>
        <taxon>Leptospirales</taxon>
        <taxon>Leptospiraceae</taxon>
        <taxon>Leptospira</taxon>
    </lineage>
</organism>
<dbReference type="AlphaFoldDB" id="A0A6N4PVL5"/>
<comment type="caution">
    <text evidence="1">The sequence shown here is derived from an EMBL/GenBank/DDBJ whole genome shotgun (WGS) entry which is preliminary data.</text>
</comment>